<feature type="domain" description="CusB-like beta-barrel" evidence="6">
    <location>
        <begin position="246"/>
        <end position="322"/>
    </location>
</feature>
<dbReference type="Gene3D" id="2.40.30.170">
    <property type="match status" value="1"/>
</dbReference>
<feature type="chain" id="PRO_5046158484" evidence="3">
    <location>
        <begin position="24"/>
        <end position="423"/>
    </location>
</feature>
<evidence type="ECO:0000313" key="8">
    <source>
        <dbReference type="EMBL" id="MDY0885878.1"/>
    </source>
</evidence>
<evidence type="ECO:0000259" key="5">
    <source>
        <dbReference type="Pfam" id="PF25919"/>
    </source>
</evidence>
<dbReference type="InterPro" id="IPR058790">
    <property type="entry name" value="BSH_CusB"/>
</dbReference>
<dbReference type="EMBL" id="JAXCLW010000016">
    <property type="protein sequence ID" value="MDY0885878.1"/>
    <property type="molecule type" value="Genomic_DNA"/>
</dbReference>
<evidence type="ECO:0000259" key="4">
    <source>
        <dbReference type="Pfam" id="PF25869"/>
    </source>
</evidence>
<feature type="domain" description="CusB-like barrel-sandwich hybrid" evidence="5">
    <location>
        <begin position="127"/>
        <end position="240"/>
    </location>
</feature>
<dbReference type="PANTHER" id="PTHR30097:SF15">
    <property type="entry name" value="CATION EFFLUX SYSTEM PROTEIN CUSB"/>
    <property type="match status" value="1"/>
</dbReference>
<keyword evidence="3" id="KW-0732">Signal</keyword>
<feature type="domain" description="CzcB-like C-terminal circularly permuted SH3-like" evidence="7">
    <location>
        <begin position="330"/>
        <end position="390"/>
    </location>
</feature>
<protein>
    <submittedName>
        <fullName evidence="8">Efflux RND transporter periplasmic adaptor subunit</fullName>
    </submittedName>
</protein>
<evidence type="ECO:0000256" key="2">
    <source>
        <dbReference type="ARBA" id="ARBA00022448"/>
    </source>
</evidence>
<dbReference type="Gene3D" id="2.40.420.20">
    <property type="match status" value="1"/>
</dbReference>
<keyword evidence="9" id="KW-1185">Reference proteome</keyword>
<dbReference type="InterPro" id="IPR058649">
    <property type="entry name" value="CzcB_C"/>
</dbReference>
<sequence>MRPLLFSILIALGMTSAAGLAHAQDATSQSDAVGKQSATGERRILYYRNPMGLPDTSQTPKKDQMGMDYLPVYADEGGQDDPPGTVRISPGRLQTLGVRTEAALMRPYAARSIRATGSLEFDERHLAAVTTKVSGWVEHLAVSATGDSVKRGQVLAEIYSPDLVASENEYLVAAQLDKSIIGASDQRLRALDIPVGEIERLRRTGKVARRIAVLAPADGIVVEKPAQEGMRVEAGEPLYKTADLSTVWLIAQVQEQDLGLIQQGEQVSATFVAYPGRSFTGTVDFIYPTLSSETRTGQVRIIMPNPDGALRISMYANVEIKGAIGNQSVLAVPSSAVLDSGTRQVVLVAVGQGKFQPRAVHLGIRGDDWAQILSGVKEGERVVVGANFLIDAESNLRAALQGFTDGAKSSSDQSKPAQQDVAQ</sequence>
<dbReference type="Gene3D" id="2.40.50.100">
    <property type="match status" value="1"/>
</dbReference>
<proteinExistence type="inferred from homology"/>
<dbReference type="PANTHER" id="PTHR30097">
    <property type="entry name" value="CATION EFFLUX SYSTEM PROTEIN CUSB"/>
    <property type="match status" value="1"/>
</dbReference>
<evidence type="ECO:0000256" key="1">
    <source>
        <dbReference type="ARBA" id="ARBA00009477"/>
    </source>
</evidence>
<evidence type="ECO:0000259" key="7">
    <source>
        <dbReference type="Pfam" id="PF25975"/>
    </source>
</evidence>
<dbReference type="Pfam" id="PF25954">
    <property type="entry name" value="Beta-barrel_RND_2"/>
    <property type="match status" value="1"/>
</dbReference>
<dbReference type="RefSeq" id="WP_320510954.1">
    <property type="nucleotide sequence ID" value="NZ_JAXCLW010000016.1"/>
</dbReference>
<evidence type="ECO:0000259" key="6">
    <source>
        <dbReference type="Pfam" id="PF25954"/>
    </source>
</evidence>
<organism evidence="8 9">
    <name type="scientific">Dongia soli</name>
    <dbReference type="NCBI Taxonomy" id="600628"/>
    <lineage>
        <taxon>Bacteria</taxon>
        <taxon>Pseudomonadati</taxon>
        <taxon>Pseudomonadota</taxon>
        <taxon>Alphaproteobacteria</taxon>
        <taxon>Rhodospirillales</taxon>
        <taxon>Dongiaceae</taxon>
        <taxon>Dongia</taxon>
    </lineage>
</organism>
<dbReference type="Pfam" id="PF25975">
    <property type="entry name" value="CzcB_C"/>
    <property type="match status" value="1"/>
</dbReference>
<dbReference type="InterPro" id="IPR006143">
    <property type="entry name" value="RND_pump_MFP"/>
</dbReference>
<gene>
    <name evidence="8" type="ORF">SMD27_23785</name>
</gene>
<evidence type="ECO:0000313" key="9">
    <source>
        <dbReference type="Proteomes" id="UP001279642"/>
    </source>
</evidence>
<dbReference type="Gene3D" id="6.10.140.730">
    <property type="match status" value="1"/>
</dbReference>
<dbReference type="Pfam" id="PF25919">
    <property type="entry name" value="BSH_CusB"/>
    <property type="match status" value="1"/>
</dbReference>
<comment type="similarity">
    <text evidence="1">Belongs to the membrane fusion protein (MFP) (TC 8.A.1) family.</text>
</comment>
<dbReference type="SUPFAM" id="SSF111369">
    <property type="entry name" value="HlyD-like secretion proteins"/>
    <property type="match status" value="1"/>
</dbReference>
<keyword evidence="2" id="KW-0813">Transport</keyword>
<dbReference type="Proteomes" id="UP001279642">
    <property type="component" value="Unassembled WGS sequence"/>
</dbReference>
<feature type="domain" description="CusB-like three alpha-helical bundle" evidence="4">
    <location>
        <begin position="162"/>
        <end position="207"/>
    </location>
</feature>
<name>A0ABU5EI43_9PROT</name>
<dbReference type="InterPro" id="IPR058792">
    <property type="entry name" value="Beta-barrel_RND_2"/>
</dbReference>
<dbReference type="NCBIfam" id="TIGR01730">
    <property type="entry name" value="RND_mfp"/>
    <property type="match status" value="1"/>
</dbReference>
<dbReference type="Pfam" id="PF25869">
    <property type="entry name" value="3HB_CusB"/>
    <property type="match status" value="1"/>
</dbReference>
<feature type="signal peptide" evidence="3">
    <location>
        <begin position="1"/>
        <end position="23"/>
    </location>
</feature>
<dbReference type="InterPro" id="IPR051909">
    <property type="entry name" value="MFP_Cation_Efflux"/>
</dbReference>
<evidence type="ECO:0000256" key="3">
    <source>
        <dbReference type="SAM" id="SignalP"/>
    </source>
</evidence>
<reference evidence="8 9" key="1">
    <citation type="journal article" date="2016" name="Antonie Van Leeuwenhoek">
        <title>Dongia soli sp. nov., isolated from soil from Dokdo, Korea.</title>
        <authorList>
            <person name="Kim D.U."/>
            <person name="Lee H."/>
            <person name="Kim H."/>
            <person name="Kim S.G."/>
            <person name="Ka J.O."/>
        </authorList>
    </citation>
    <scope>NUCLEOTIDE SEQUENCE [LARGE SCALE GENOMIC DNA]</scope>
    <source>
        <strain evidence="8 9">D78</strain>
    </source>
</reference>
<dbReference type="InterPro" id="IPR058791">
    <property type="entry name" value="3HB_CusB"/>
</dbReference>
<accession>A0ABU5EI43</accession>
<comment type="caution">
    <text evidence="8">The sequence shown here is derived from an EMBL/GenBank/DDBJ whole genome shotgun (WGS) entry which is preliminary data.</text>
</comment>